<dbReference type="InterPro" id="IPR025161">
    <property type="entry name" value="IS402-like_dom"/>
</dbReference>
<dbReference type="PANTHER" id="PTHR46637:SF1">
    <property type="entry name" value="BLL5188 PROTEIN"/>
    <property type="match status" value="1"/>
</dbReference>
<comment type="caution">
    <text evidence="2">The sequence shown here is derived from an EMBL/GenBank/DDBJ whole genome shotgun (WGS) entry which is preliminary data.</text>
</comment>
<evidence type="ECO:0000259" key="1">
    <source>
        <dbReference type="Pfam" id="PF13340"/>
    </source>
</evidence>
<evidence type="ECO:0000313" key="3">
    <source>
        <dbReference type="Proteomes" id="UP000540989"/>
    </source>
</evidence>
<dbReference type="Pfam" id="PF13340">
    <property type="entry name" value="DUF4096"/>
    <property type="match status" value="1"/>
</dbReference>
<proteinExistence type="predicted"/>
<protein>
    <submittedName>
        <fullName evidence="2">Transposase</fullName>
    </submittedName>
</protein>
<name>A0A7W8E6U8_9BACT</name>
<dbReference type="InterPro" id="IPR052909">
    <property type="entry name" value="Transposase_6_like"/>
</dbReference>
<reference evidence="2 3" key="1">
    <citation type="submission" date="2020-08" db="EMBL/GenBank/DDBJ databases">
        <title>Genomic Encyclopedia of Type Strains, Phase IV (KMG-V): Genome sequencing to study the core and pangenomes of soil and plant-associated prokaryotes.</title>
        <authorList>
            <person name="Whitman W."/>
        </authorList>
    </citation>
    <scope>NUCLEOTIDE SEQUENCE [LARGE SCALE GENOMIC DNA]</scope>
    <source>
        <strain evidence="2 3">M8UP14</strain>
    </source>
</reference>
<accession>A0A7W8E6U8</accession>
<evidence type="ECO:0000313" key="2">
    <source>
        <dbReference type="EMBL" id="MBB5060724.1"/>
    </source>
</evidence>
<keyword evidence="3" id="KW-1185">Reference proteome</keyword>
<dbReference type="AlphaFoldDB" id="A0A7W8E6U8"/>
<gene>
    <name evidence="2" type="ORF">HDF16_005460</name>
</gene>
<dbReference type="PANTHER" id="PTHR46637">
    <property type="entry name" value="TIS1421-TRANSPOSASE PROTEIN A"/>
    <property type="match status" value="1"/>
</dbReference>
<organism evidence="2 3">
    <name type="scientific">Granulicella aggregans</name>
    <dbReference type="NCBI Taxonomy" id="474949"/>
    <lineage>
        <taxon>Bacteria</taxon>
        <taxon>Pseudomonadati</taxon>
        <taxon>Acidobacteriota</taxon>
        <taxon>Terriglobia</taxon>
        <taxon>Terriglobales</taxon>
        <taxon>Acidobacteriaceae</taxon>
        <taxon>Granulicella</taxon>
    </lineage>
</organism>
<dbReference type="Proteomes" id="UP000540989">
    <property type="component" value="Unassembled WGS sequence"/>
</dbReference>
<sequence length="131" mass="14745">MLNGVLWVLGTGAQWRELPEKYPPFQTFHRRFQQWIRTGKLEEALRLLARLLYEQGKLNLEEAFVDATFASAKKGASRSAPRAGARARRSSLSPLAKVFLSPYLSRALRLPSASLLRKFLPEASSTTCLPD</sequence>
<feature type="domain" description="Insertion element IS402-like" evidence="1">
    <location>
        <begin position="1"/>
        <end position="43"/>
    </location>
</feature>
<dbReference type="EMBL" id="JACHIP010000018">
    <property type="protein sequence ID" value="MBB5060724.1"/>
    <property type="molecule type" value="Genomic_DNA"/>
</dbReference>